<feature type="region of interest" description="Disordered" evidence="1">
    <location>
        <begin position="46"/>
        <end position="82"/>
    </location>
</feature>
<gene>
    <name evidence="2" type="ORF">FHR34_000894</name>
</gene>
<evidence type="ECO:0000313" key="2">
    <source>
        <dbReference type="EMBL" id="MBB4921901.1"/>
    </source>
</evidence>
<feature type="compositionally biased region" description="Low complexity" evidence="1">
    <location>
        <begin position="55"/>
        <end position="70"/>
    </location>
</feature>
<protein>
    <submittedName>
        <fullName evidence="2">Uncharacterized protein</fullName>
    </submittedName>
</protein>
<comment type="caution">
    <text evidence="2">The sequence shown here is derived from an EMBL/GenBank/DDBJ whole genome shotgun (WGS) entry which is preliminary data.</text>
</comment>
<name>A0A7W7VT52_KITKI</name>
<sequence length="285" mass="31441">MAETIDELEARLADLRVCLREATRARDKASAGRIRREMRGVEAAWEEALDKEEASAASDSTSRPRSTSTPNGDKENVSRPPAGIPIREQVHQSLAILGAPAAPKLISATYQAFFTEPLIATKLASLRRDEERSFTSQGYTRPYYICAALTHDRFAVARGLLAVSTWPLERRIIGPFSPRVDFLTHAVGTASQIERLESLGHQPSEEAWRLLRRFAFNIPGAHEYGEPDAARVIAAAQAETCVHQETDTIERVAAAIRARNQLTDVQSLFGAQLQQVERRATVSGP</sequence>
<dbReference type="RefSeq" id="WP_184934160.1">
    <property type="nucleotide sequence ID" value="NZ_JACHJV010000001.1"/>
</dbReference>
<proteinExistence type="predicted"/>
<dbReference type="EMBL" id="JACHJV010000001">
    <property type="protein sequence ID" value="MBB4921901.1"/>
    <property type="molecule type" value="Genomic_DNA"/>
</dbReference>
<evidence type="ECO:0000313" key="3">
    <source>
        <dbReference type="Proteomes" id="UP000540506"/>
    </source>
</evidence>
<reference evidence="2 3" key="1">
    <citation type="submission" date="2020-08" db="EMBL/GenBank/DDBJ databases">
        <title>Sequencing the genomes of 1000 actinobacteria strains.</title>
        <authorList>
            <person name="Klenk H.-P."/>
        </authorList>
    </citation>
    <scope>NUCLEOTIDE SEQUENCE [LARGE SCALE GENOMIC DNA]</scope>
    <source>
        <strain evidence="2 3">DSM 41654</strain>
    </source>
</reference>
<dbReference type="Proteomes" id="UP000540506">
    <property type="component" value="Unassembled WGS sequence"/>
</dbReference>
<accession>A0A7W7VT52</accession>
<keyword evidence="3" id="KW-1185">Reference proteome</keyword>
<dbReference type="AlphaFoldDB" id="A0A7W7VT52"/>
<organism evidence="2 3">
    <name type="scientific">Kitasatospora kifunensis</name>
    <name type="common">Streptomyces kifunensis</name>
    <dbReference type="NCBI Taxonomy" id="58351"/>
    <lineage>
        <taxon>Bacteria</taxon>
        <taxon>Bacillati</taxon>
        <taxon>Actinomycetota</taxon>
        <taxon>Actinomycetes</taxon>
        <taxon>Kitasatosporales</taxon>
        <taxon>Streptomycetaceae</taxon>
        <taxon>Kitasatospora</taxon>
    </lineage>
</organism>
<evidence type="ECO:0000256" key="1">
    <source>
        <dbReference type="SAM" id="MobiDB-lite"/>
    </source>
</evidence>